<dbReference type="EMBL" id="CP158260">
    <property type="protein sequence ID" value="XDJ63880.1"/>
    <property type="molecule type" value="Genomic_DNA"/>
</dbReference>
<keyword evidence="16" id="KW-1185">Reference proteome</keyword>
<comment type="pathway">
    <text evidence="5">Nucleotide-sugar biosynthesis; CMP-3-deoxy-D-manno-octulosonate biosynthesis; CMP-3-deoxy-D-manno-octulosonate from 3-deoxy-D-manno-octulosonate and CTP: step 1/1.</text>
</comment>
<evidence type="ECO:0000256" key="4">
    <source>
        <dbReference type="ARBA" id="ARBA00022985"/>
    </source>
</evidence>
<dbReference type="FunFam" id="3.90.550.10:FF:000011">
    <property type="entry name" value="3-deoxy-manno-octulosonate cytidylyltransferase"/>
    <property type="match status" value="1"/>
</dbReference>
<dbReference type="SUPFAM" id="SSF53448">
    <property type="entry name" value="Nucleotide-diphospho-sugar transferases"/>
    <property type="match status" value="1"/>
</dbReference>
<dbReference type="PANTHER" id="PTHR42866">
    <property type="entry name" value="3-DEOXY-MANNO-OCTULOSONATE CYTIDYLYLTRANSFERASE"/>
    <property type="match status" value="1"/>
</dbReference>
<sequence length="260" mass="27702">MSFTVVIPARAASTRLPGKPLLDLGGLPMVVRTARQAARSAADRVLIATDHADIARVAAGHGIEVLMTRPDHPTGTDRLAEVAAMLALEDDAVVVNVQGDEPLIDPGLIDAVAVLLAQHPDAAIATCAAPIRDVDTLFDPNAVKVVLGANHRALYFSRAPIPWARDALADGGRRLAPGLPAWLHIGLYAYRAGFLRQFPELPPGRLERVESLEQLRALEQGFPILVHVTEAVPARGVDTPEDLARVRTLFDGDSPPPVPA</sequence>
<dbReference type="InterPro" id="IPR003329">
    <property type="entry name" value="Cytidylyl_trans"/>
</dbReference>
<dbReference type="NCBIfam" id="NF009905">
    <property type="entry name" value="PRK13368.1"/>
    <property type="match status" value="1"/>
</dbReference>
<dbReference type="EMBL" id="CP158266">
    <property type="protein sequence ID" value="XDJ82989.1"/>
    <property type="molecule type" value="Genomic_DNA"/>
</dbReference>
<comment type="catalytic activity">
    <reaction evidence="5">
        <text>3-deoxy-alpha-D-manno-oct-2-ulosonate + CTP = CMP-3-deoxy-beta-D-manno-octulosonate + diphosphate</text>
        <dbReference type="Rhea" id="RHEA:23448"/>
        <dbReference type="ChEBI" id="CHEBI:33019"/>
        <dbReference type="ChEBI" id="CHEBI:37563"/>
        <dbReference type="ChEBI" id="CHEBI:85986"/>
        <dbReference type="ChEBI" id="CHEBI:85987"/>
        <dbReference type="EC" id="2.7.7.38"/>
    </reaction>
</comment>
<dbReference type="EMBL" id="CP158259">
    <property type="protein sequence ID" value="XDJ61501.1"/>
    <property type="molecule type" value="Genomic_DNA"/>
</dbReference>
<evidence type="ECO:0000256" key="3">
    <source>
        <dbReference type="ARBA" id="ARBA00022695"/>
    </source>
</evidence>
<evidence type="ECO:0000313" key="6">
    <source>
        <dbReference type="EMBL" id="GAA0782542.1"/>
    </source>
</evidence>
<evidence type="ECO:0000313" key="11">
    <source>
        <dbReference type="EMBL" id="XDJ63880.1"/>
    </source>
</evidence>
<dbReference type="KEGG" id="cgin:ABRZ00_10990"/>
<evidence type="ECO:0000256" key="2">
    <source>
        <dbReference type="ARBA" id="ARBA00022679"/>
    </source>
</evidence>
<evidence type="ECO:0000313" key="10">
    <source>
        <dbReference type="EMBL" id="XDJ61501.1"/>
    </source>
</evidence>
<dbReference type="AlphaFoldDB" id="A0AB39DIM8"/>
<dbReference type="EMBL" id="CP158268">
    <property type="protein sequence ID" value="XDJ85464.1"/>
    <property type="molecule type" value="Genomic_DNA"/>
</dbReference>
<protein>
    <recommendedName>
        <fullName evidence="5">3-deoxy-manno-octulosonate cytidylyltransferase</fullName>
        <ecNumber evidence="5">2.7.7.38</ecNumber>
    </recommendedName>
    <alternativeName>
        <fullName evidence="5">CMP-2-keto-3-deoxyoctulosonic acid synthase</fullName>
        <shortName evidence="5">CKS</shortName>
        <shortName evidence="5">CMP-KDO synthase</shortName>
    </alternativeName>
</protein>
<dbReference type="EC" id="2.7.7.38" evidence="5"/>
<dbReference type="GeneID" id="93068066"/>
<evidence type="ECO:0000256" key="1">
    <source>
        <dbReference type="ARBA" id="ARBA00004370"/>
    </source>
</evidence>
<evidence type="ECO:0000313" key="12">
    <source>
        <dbReference type="EMBL" id="XDJ67005.1"/>
    </source>
</evidence>
<keyword evidence="4 5" id="KW-0448">Lipopolysaccharide biosynthesis</keyword>
<keyword evidence="3 5" id="KW-0548">Nucleotidyltransferase</keyword>
<evidence type="ECO:0000256" key="5">
    <source>
        <dbReference type="HAMAP-Rule" id="MF_00057"/>
    </source>
</evidence>
<keyword evidence="5" id="KW-0963">Cytoplasm</keyword>
<dbReference type="GO" id="GO:0033468">
    <property type="term" value="P:CMP-keto-3-deoxy-D-manno-octulosonic acid biosynthetic process"/>
    <property type="evidence" value="ECO:0007669"/>
    <property type="project" value="UniProtKB-UniRule"/>
</dbReference>
<dbReference type="NCBIfam" id="TIGR00466">
    <property type="entry name" value="kdsB"/>
    <property type="match status" value="1"/>
</dbReference>
<dbReference type="InterPro" id="IPR029044">
    <property type="entry name" value="Nucleotide-diphossugar_trans"/>
</dbReference>
<dbReference type="GO" id="GO:0016020">
    <property type="term" value="C:membrane"/>
    <property type="evidence" value="ECO:0007669"/>
    <property type="project" value="UniProtKB-SubCell"/>
</dbReference>
<evidence type="ECO:0000313" key="15">
    <source>
        <dbReference type="EMBL" id="XDJ85464.1"/>
    </source>
</evidence>
<dbReference type="EMBL" id="BAAAEX010000013">
    <property type="protein sequence ID" value="GAA0782542.1"/>
    <property type="molecule type" value="Genomic_DNA"/>
</dbReference>
<dbReference type="NCBIfam" id="NF003950">
    <property type="entry name" value="PRK05450.1-3"/>
    <property type="match status" value="1"/>
</dbReference>
<dbReference type="Pfam" id="PF02348">
    <property type="entry name" value="CTP_transf_3"/>
    <property type="match status" value="1"/>
</dbReference>
<reference evidence="6" key="2">
    <citation type="submission" date="2023-12" db="EMBL/GenBank/DDBJ databases">
        <authorList>
            <person name="Sun Q."/>
            <person name="Inoue M."/>
        </authorList>
    </citation>
    <scope>NUCLEOTIDE SEQUENCE</scope>
    <source>
        <strain evidence="6">JCM 15515</strain>
    </source>
</reference>
<proteinExistence type="inferred from homology"/>
<dbReference type="Gene3D" id="3.90.550.10">
    <property type="entry name" value="Spore Coat Polysaccharide Biosynthesis Protein SpsA, Chain A"/>
    <property type="match status" value="1"/>
</dbReference>
<dbReference type="InterPro" id="IPR004528">
    <property type="entry name" value="KdsB"/>
</dbReference>
<dbReference type="NCBIfam" id="NF003952">
    <property type="entry name" value="PRK05450.1-5"/>
    <property type="match status" value="1"/>
</dbReference>
<reference evidence="9" key="3">
    <citation type="submission" date="2024-05" db="EMBL/GenBank/DDBJ databases">
        <authorList>
            <person name="Luo Y.-C."/>
            <person name="Nicholds J."/>
            <person name="Mortimer T."/>
            <person name="Maboni G."/>
        </authorList>
    </citation>
    <scope>NUCLEOTIDE SEQUENCE</scope>
    <source>
        <strain evidence="15">140124</strain>
        <strain evidence="14">143751</strain>
        <strain evidence="13">143811</strain>
        <strain evidence="12">145849</strain>
        <strain evidence="11">145850</strain>
        <strain evidence="10">145852</strain>
        <strain evidence="9">150221</strain>
        <strain evidence="8">150964</strain>
        <strain evidence="7">153271</strain>
    </source>
</reference>
<dbReference type="PANTHER" id="PTHR42866:SF2">
    <property type="entry name" value="3-DEOXY-MANNO-OCTULOSONATE CYTIDYLYLTRANSFERASE, MITOCHONDRIAL"/>
    <property type="match status" value="1"/>
</dbReference>
<organism evidence="9">
    <name type="scientific">Castellaniella ginsengisoli</name>
    <dbReference type="NCBI Taxonomy" id="546114"/>
    <lineage>
        <taxon>Bacteria</taxon>
        <taxon>Pseudomonadati</taxon>
        <taxon>Pseudomonadota</taxon>
        <taxon>Betaproteobacteria</taxon>
        <taxon>Burkholderiales</taxon>
        <taxon>Alcaligenaceae</taxon>
        <taxon>Castellaniella</taxon>
    </lineage>
</organism>
<dbReference type="CDD" id="cd02517">
    <property type="entry name" value="CMP-KDO-Synthetase"/>
    <property type="match status" value="1"/>
</dbReference>
<dbReference type="GO" id="GO:0008690">
    <property type="term" value="F:3-deoxy-manno-octulosonate cytidylyltransferase activity"/>
    <property type="evidence" value="ECO:0007669"/>
    <property type="project" value="UniProtKB-UniRule"/>
</dbReference>
<dbReference type="HAMAP" id="MF_00057">
    <property type="entry name" value="KdsB"/>
    <property type="match status" value="1"/>
</dbReference>
<evidence type="ECO:0000313" key="13">
    <source>
        <dbReference type="EMBL" id="XDJ75163.1"/>
    </source>
</evidence>
<evidence type="ECO:0000313" key="14">
    <source>
        <dbReference type="EMBL" id="XDJ82989.1"/>
    </source>
</evidence>
<dbReference type="EMBL" id="CP158257">
    <property type="protein sequence ID" value="XDJ55062.1"/>
    <property type="molecule type" value="Genomic_DNA"/>
</dbReference>
<accession>A0AB39DIM8</accession>
<comment type="subcellular location">
    <subcellularLocation>
        <location evidence="5">Cytoplasm</location>
    </subcellularLocation>
    <subcellularLocation>
        <location evidence="1">Membrane</location>
    </subcellularLocation>
</comment>
<evidence type="ECO:0000313" key="8">
    <source>
        <dbReference type="EMBL" id="XDJ52509.1"/>
    </source>
</evidence>
<dbReference type="Proteomes" id="UP001500573">
    <property type="component" value="Unassembled WGS sequence"/>
</dbReference>
<evidence type="ECO:0000313" key="7">
    <source>
        <dbReference type="EMBL" id="XDJ45715.1"/>
    </source>
</evidence>
<name>A0AB39DIM8_9BURK</name>
<evidence type="ECO:0000313" key="16">
    <source>
        <dbReference type="Proteomes" id="UP001500573"/>
    </source>
</evidence>
<dbReference type="EMBL" id="CP158264">
    <property type="protein sequence ID" value="XDJ75163.1"/>
    <property type="molecule type" value="Genomic_DNA"/>
</dbReference>
<keyword evidence="2 5" id="KW-0808">Transferase</keyword>
<dbReference type="EMBL" id="CP158253">
    <property type="protein sequence ID" value="XDJ45715.1"/>
    <property type="molecule type" value="Genomic_DNA"/>
</dbReference>
<dbReference type="GO" id="GO:0009103">
    <property type="term" value="P:lipopolysaccharide biosynthetic process"/>
    <property type="evidence" value="ECO:0007669"/>
    <property type="project" value="UniProtKB-UniRule"/>
</dbReference>
<comment type="function">
    <text evidence="5">Activates KDO (a required 8-carbon sugar) for incorporation into bacterial lipopolysaccharide in Gram-negative bacteria.</text>
</comment>
<gene>
    <name evidence="5 9" type="primary">kdsB</name>
    <name evidence="6" type="synonym">kdsB_2</name>
    <name evidence="12" type="ORF">ABRY91_02930</name>
    <name evidence="10" type="ORF">ABRY92_02455</name>
    <name evidence="14" type="ORF">ABRY96_01820</name>
    <name evidence="13" type="ORF">ABRY97_03130</name>
    <name evidence="9" type="ORF">ABRZ00_10990</name>
    <name evidence="8" type="ORF">ABRZ01_11310</name>
    <name evidence="7" type="ORF">ABRZ02_05375</name>
    <name evidence="11" type="ORF">ABRZ03_00560</name>
    <name evidence="15" type="ORF">ABRZ08_01005</name>
    <name evidence="6" type="ORF">GCM10009108_25450</name>
</gene>
<dbReference type="RefSeq" id="WP_343839219.1">
    <property type="nucleotide sequence ID" value="NZ_BAAAEX010000013.1"/>
</dbReference>
<reference evidence="6 16" key="1">
    <citation type="journal article" date="2019" name="Int. J. Syst. Evol. Microbiol.">
        <title>The Global Catalogue of Microorganisms (GCM) 10K type strain sequencing project: providing services to taxonomists for standard genome sequencing and annotation.</title>
        <authorList>
            <consortium name="The Broad Institute Genomics Platform"/>
            <consortium name="The Broad Institute Genome Sequencing Center for Infectious Disease"/>
            <person name="Wu L."/>
            <person name="Ma J."/>
        </authorList>
    </citation>
    <scope>NUCLEOTIDE SEQUENCE [LARGE SCALE GENOMIC DNA]</scope>
    <source>
        <strain evidence="6 16">JCM 15515</strain>
    </source>
</reference>
<dbReference type="GO" id="GO:0005829">
    <property type="term" value="C:cytosol"/>
    <property type="evidence" value="ECO:0007669"/>
    <property type="project" value="TreeGrafter"/>
</dbReference>
<dbReference type="EMBL" id="CP158256">
    <property type="protein sequence ID" value="XDJ52509.1"/>
    <property type="molecule type" value="Genomic_DNA"/>
</dbReference>
<evidence type="ECO:0000313" key="9">
    <source>
        <dbReference type="EMBL" id="XDJ55062.1"/>
    </source>
</evidence>
<dbReference type="EMBL" id="CP158261">
    <property type="protein sequence ID" value="XDJ67005.1"/>
    <property type="molecule type" value="Genomic_DNA"/>
</dbReference>
<comment type="similarity">
    <text evidence="5">Belongs to the KdsB family.</text>
</comment>